<comment type="caution">
    <text evidence="2">The sequence shown here is derived from an EMBL/GenBank/DDBJ whole genome shotgun (WGS) entry which is preliminary data.</text>
</comment>
<sequence>MSLPNSAAAVGDTRPGADWLYLNPSARRWTSSVAANPDLVEAFHRRLPQFNETPLVSLPAVAKELGLAHVLVKDESCRFGLPAFKILGAAWAVYRAVAARVRLPPTVSLQELGAASKAEHVRLVACTDGNWGRAVARMAKYLDLPAHIFVPMAMDQPTRDHIERECAEVCVVQDDYDASIRAATEDAQQSGALLVMDTSWPGYEEVPAWVVEGYYTMLRETDCQVVELTGHPATCAIASVGVGSWAQAVTLHYKSKQPPVTVVTAEPTTATCLQTSLRAGKIVPIQTGATIMCGMNCGTVSSLAWPILREGVDASIAITDLESHKAVQALHADAIAGGPCGAASLATLRKLSGDSSLKTSLGLGAESVVVLFCTEGTRPYDIPE</sequence>
<dbReference type="Pfam" id="PF00291">
    <property type="entry name" value="PALP"/>
    <property type="match status" value="1"/>
</dbReference>
<evidence type="ECO:0000259" key="1">
    <source>
        <dbReference type="Pfam" id="PF00291"/>
    </source>
</evidence>
<evidence type="ECO:0000313" key="2">
    <source>
        <dbReference type="EMBL" id="KAF4300861.1"/>
    </source>
</evidence>
<dbReference type="OrthoDB" id="10059875at2759"/>
<keyword evidence="3" id="KW-1185">Reference proteome</keyword>
<name>A0A8H4IGU2_9PEZI</name>
<reference evidence="2" key="1">
    <citation type="submission" date="2020-04" db="EMBL/GenBank/DDBJ databases">
        <title>Genome Assembly and Annotation of Botryosphaeria dothidea sdau 11-99, a Latent Pathogen of Apple Fruit Ring Rot in China.</title>
        <authorList>
            <person name="Yu C."/>
            <person name="Diao Y."/>
            <person name="Lu Q."/>
            <person name="Zhao J."/>
            <person name="Cui S."/>
            <person name="Peng C."/>
            <person name="He B."/>
            <person name="Liu H."/>
        </authorList>
    </citation>
    <scope>NUCLEOTIDE SEQUENCE [LARGE SCALE GENOMIC DNA]</scope>
    <source>
        <strain evidence="2">Sdau11-99</strain>
    </source>
</reference>
<dbReference type="PANTHER" id="PTHR42937:SF1">
    <property type="entry name" value="DIAMINOPROPIONATE AMMONIA-LYASE"/>
    <property type="match status" value="1"/>
</dbReference>
<dbReference type="NCBIfam" id="NF006058">
    <property type="entry name" value="PRK08206.1"/>
    <property type="match status" value="1"/>
</dbReference>
<dbReference type="Gene3D" id="3.40.50.1100">
    <property type="match status" value="3"/>
</dbReference>
<dbReference type="InterPro" id="IPR036052">
    <property type="entry name" value="TrpB-like_PALP_sf"/>
</dbReference>
<dbReference type="AlphaFoldDB" id="A0A8H4IGU2"/>
<proteinExistence type="predicted"/>
<dbReference type="GO" id="GO:0016829">
    <property type="term" value="F:lyase activity"/>
    <property type="evidence" value="ECO:0007669"/>
    <property type="project" value="UniProtKB-KW"/>
</dbReference>
<gene>
    <name evidence="2" type="ORF">GTA08_BOTSDO10824</name>
</gene>
<dbReference type="PANTHER" id="PTHR42937">
    <property type="match status" value="1"/>
</dbReference>
<dbReference type="EMBL" id="WWBZ02000082">
    <property type="protein sequence ID" value="KAF4300861.1"/>
    <property type="molecule type" value="Genomic_DNA"/>
</dbReference>
<evidence type="ECO:0000313" key="3">
    <source>
        <dbReference type="Proteomes" id="UP000572817"/>
    </source>
</evidence>
<dbReference type="SUPFAM" id="SSF53686">
    <property type="entry name" value="Tryptophan synthase beta subunit-like PLP-dependent enzymes"/>
    <property type="match status" value="1"/>
</dbReference>
<organism evidence="2 3">
    <name type="scientific">Botryosphaeria dothidea</name>
    <dbReference type="NCBI Taxonomy" id="55169"/>
    <lineage>
        <taxon>Eukaryota</taxon>
        <taxon>Fungi</taxon>
        <taxon>Dikarya</taxon>
        <taxon>Ascomycota</taxon>
        <taxon>Pezizomycotina</taxon>
        <taxon>Dothideomycetes</taxon>
        <taxon>Dothideomycetes incertae sedis</taxon>
        <taxon>Botryosphaeriales</taxon>
        <taxon>Botryosphaeriaceae</taxon>
        <taxon>Botryosphaeria</taxon>
    </lineage>
</organism>
<accession>A0A8H4IGU2</accession>
<protein>
    <submittedName>
        <fullName evidence="2">Diaminopropionate ammonia-lyase</fullName>
    </submittedName>
</protein>
<dbReference type="Proteomes" id="UP000572817">
    <property type="component" value="Unassembled WGS sequence"/>
</dbReference>
<dbReference type="InterPro" id="IPR001926">
    <property type="entry name" value="TrpB-like_PALP"/>
</dbReference>
<feature type="domain" description="Tryptophan synthase beta chain-like PALP" evidence="1">
    <location>
        <begin position="51"/>
        <end position="373"/>
    </location>
</feature>